<dbReference type="PANTHER" id="PTHR35010:SF4">
    <property type="entry name" value="BLL5781 PROTEIN"/>
    <property type="match status" value="1"/>
</dbReference>
<dbReference type="Pfam" id="PF01381">
    <property type="entry name" value="HTH_3"/>
    <property type="match status" value="1"/>
</dbReference>
<dbReference type="Pfam" id="PF17765">
    <property type="entry name" value="MLTR_LBD"/>
    <property type="match status" value="1"/>
</dbReference>
<dbReference type="KEGG" id="apac:S7S_16700"/>
<dbReference type="HOGENOM" id="CLU_083309_0_0_6"/>
<dbReference type="Gene3D" id="1.10.260.40">
    <property type="entry name" value="lambda repressor-like DNA-binding domains"/>
    <property type="match status" value="1"/>
</dbReference>
<accession>A0A0B4XTY8</accession>
<reference evidence="2 3" key="1">
    <citation type="journal article" date="2012" name="J. Bacteriol.">
        <title>Genome sequence of an alkane-degrading bacterium, Alcanivorax pacificus type strain W11-5, isolated from deep sea sediment.</title>
        <authorList>
            <person name="Lai Q."/>
            <person name="Shao Z."/>
        </authorList>
    </citation>
    <scope>NUCLEOTIDE SEQUENCE [LARGE SCALE GENOMIC DNA]</scope>
    <source>
        <strain evidence="2 3">W11-5</strain>
    </source>
</reference>
<dbReference type="Gene3D" id="3.30.450.180">
    <property type="match status" value="1"/>
</dbReference>
<dbReference type="OrthoDB" id="2959414at2"/>
<dbReference type="InterPro" id="IPR041413">
    <property type="entry name" value="MLTR_LBD"/>
</dbReference>
<name>A0A0B4XTY8_9GAMM</name>
<dbReference type="CDD" id="cd00093">
    <property type="entry name" value="HTH_XRE"/>
    <property type="match status" value="1"/>
</dbReference>
<dbReference type="InterPro" id="IPR010982">
    <property type="entry name" value="Lambda_DNA-bd_dom_sf"/>
</dbReference>
<dbReference type="GO" id="GO:0003677">
    <property type="term" value="F:DNA binding"/>
    <property type="evidence" value="ECO:0007669"/>
    <property type="project" value="InterPro"/>
</dbReference>
<sequence length="262" mass="29341">MLAPMTFGERLKNLRNLRAYSQLELAERCGVSQRHVAFLERGRSKPSRRMVLDLAETLQLPLDARNHLLLSAGFAAIYPDTPPETAGLEFADQAIDLILTQQAPYPALVVDRLWQLRKVNTGCVRMMSWLTGMPEDQAATLLVGQNLLQLMMAEPIRSQIPTGVAIVRRLLAVSRRQLDLSLEGLEKLDALEASLKLPRATGDEQDIQWPAVPIVLRKGDEELRLISTITTLGTPTDVRLQDTMIESFFPADDTTRAWFKGQ</sequence>
<dbReference type="SMART" id="SM00530">
    <property type="entry name" value="HTH_XRE"/>
    <property type="match status" value="1"/>
</dbReference>
<dbReference type="Proteomes" id="UP000006764">
    <property type="component" value="Chromosome"/>
</dbReference>
<dbReference type="PROSITE" id="PS50943">
    <property type="entry name" value="HTH_CROC1"/>
    <property type="match status" value="1"/>
</dbReference>
<dbReference type="EMBL" id="CP004387">
    <property type="protein sequence ID" value="AJD49752.1"/>
    <property type="molecule type" value="Genomic_DNA"/>
</dbReference>
<protein>
    <submittedName>
        <fullName evidence="2">XRE family transcriptional regulator</fullName>
    </submittedName>
</protein>
<proteinExistence type="predicted"/>
<dbReference type="SUPFAM" id="SSF47413">
    <property type="entry name" value="lambda repressor-like DNA-binding domains"/>
    <property type="match status" value="1"/>
</dbReference>
<evidence type="ECO:0000259" key="1">
    <source>
        <dbReference type="PROSITE" id="PS50943"/>
    </source>
</evidence>
<organism evidence="2 3">
    <name type="scientific">Isoalcanivorax pacificus W11-5</name>
    <dbReference type="NCBI Taxonomy" id="391936"/>
    <lineage>
        <taxon>Bacteria</taxon>
        <taxon>Pseudomonadati</taxon>
        <taxon>Pseudomonadota</taxon>
        <taxon>Gammaproteobacteria</taxon>
        <taxon>Oceanospirillales</taxon>
        <taxon>Alcanivoracaceae</taxon>
        <taxon>Isoalcanivorax</taxon>
    </lineage>
</organism>
<dbReference type="InterPro" id="IPR001387">
    <property type="entry name" value="Cro/C1-type_HTH"/>
</dbReference>
<dbReference type="RefSeq" id="WP_008733075.1">
    <property type="nucleotide sequence ID" value="NZ_CP004387.1"/>
</dbReference>
<keyword evidence="3" id="KW-1185">Reference proteome</keyword>
<feature type="domain" description="HTH cro/C1-type" evidence="1">
    <location>
        <begin position="11"/>
        <end position="65"/>
    </location>
</feature>
<gene>
    <name evidence="2" type="ORF">S7S_16700</name>
</gene>
<dbReference type="PANTHER" id="PTHR35010">
    <property type="entry name" value="BLL4672 PROTEIN-RELATED"/>
    <property type="match status" value="1"/>
</dbReference>
<evidence type="ECO:0000313" key="3">
    <source>
        <dbReference type="Proteomes" id="UP000006764"/>
    </source>
</evidence>
<dbReference type="STRING" id="391936.S7S_16700"/>
<evidence type="ECO:0000313" key="2">
    <source>
        <dbReference type="EMBL" id="AJD49752.1"/>
    </source>
</evidence>
<dbReference type="AlphaFoldDB" id="A0A0B4XTY8"/>